<gene>
    <name evidence="14" type="ORF">CANVERA_P1099</name>
</gene>
<dbReference type="InterPro" id="IPR012955">
    <property type="entry name" value="CASP_C"/>
</dbReference>
<evidence type="ECO:0000256" key="2">
    <source>
        <dbReference type="ARBA" id="ARBA00006415"/>
    </source>
</evidence>
<keyword evidence="5 11" id="KW-0812">Transmembrane</keyword>
<dbReference type="OrthoDB" id="10257567at2759"/>
<keyword evidence="6 11" id="KW-1133">Transmembrane helix</keyword>
<evidence type="ECO:0000256" key="5">
    <source>
        <dbReference type="ARBA" id="ARBA00022692"/>
    </source>
</evidence>
<comment type="subcellular location">
    <subcellularLocation>
        <location evidence="1">Golgi apparatus membrane</location>
        <topology evidence="1">Single-pass type IV membrane protein</topology>
    </subcellularLocation>
</comment>
<keyword evidence="9 11" id="KW-0472">Membrane</keyword>
<evidence type="ECO:0000259" key="13">
    <source>
        <dbReference type="Pfam" id="PF25398"/>
    </source>
</evidence>
<evidence type="ECO:0000256" key="10">
    <source>
        <dbReference type="SAM" id="Coils"/>
    </source>
</evidence>
<dbReference type="PANTHER" id="PTHR14043">
    <property type="entry name" value="CCAAT DISPLACEMENT PROTEIN-RELATED"/>
    <property type="match status" value="1"/>
</dbReference>
<reference evidence="14" key="1">
    <citation type="submission" date="2022-12" db="EMBL/GenBank/DDBJ databases">
        <authorList>
            <person name="Brejova B."/>
        </authorList>
    </citation>
    <scope>NUCLEOTIDE SEQUENCE</scope>
</reference>
<evidence type="ECO:0000256" key="8">
    <source>
        <dbReference type="ARBA" id="ARBA00023054"/>
    </source>
</evidence>
<feature type="coiled-coil region" evidence="10">
    <location>
        <begin position="368"/>
        <end position="426"/>
    </location>
</feature>
<evidence type="ECO:0000256" key="4">
    <source>
        <dbReference type="ARBA" id="ARBA00022448"/>
    </source>
</evidence>
<dbReference type="EMBL" id="CANTUO010000001">
    <property type="protein sequence ID" value="CAI5756581.1"/>
    <property type="molecule type" value="Genomic_DNA"/>
</dbReference>
<dbReference type="InterPro" id="IPR057476">
    <property type="entry name" value="Cux_N"/>
</dbReference>
<comment type="similarity">
    <text evidence="2">Belongs to the CASP family.</text>
</comment>
<proteinExistence type="inferred from homology"/>
<dbReference type="GO" id="GO:0006891">
    <property type="term" value="P:intra-Golgi vesicle-mediated transport"/>
    <property type="evidence" value="ECO:0007669"/>
    <property type="project" value="InterPro"/>
</dbReference>
<feature type="coiled-coil region" evidence="10">
    <location>
        <begin position="296"/>
        <end position="330"/>
    </location>
</feature>
<dbReference type="Pfam" id="PF08172">
    <property type="entry name" value="CASP_C"/>
    <property type="match status" value="1"/>
</dbReference>
<keyword evidence="7" id="KW-0333">Golgi apparatus</keyword>
<organism evidence="14 15">
    <name type="scientific">Candida verbasci</name>
    <dbReference type="NCBI Taxonomy" id="1227364"/>
    <lineage>
        <taxon>Eukaryota</taxon>
        <taxon>Fungi</taxon>
        <taxon>Dikarya</taxon>
        <taxon>Ascomycota</taxon>
        <taxon>Saccharomycotina</taxon>
        <taxon>Pichiomycetes</taxon>
        <taxon>Debaryomycetaceae</taxon>
        <taxon>Candida/Lodderomyces clade</taxon>
        <taxon>Candida</taxon>
    </lineage>
</organism>
<dbReference type="GO" id="GO:0000139">
    <property type="term" value="C:Golgi membrane"/>
    <property type="evidence" value="ECO:0007669"/>
    <property type="project" value="UniProtKB-SubCell"/>
</dbReference>
<feature type="domain" description="CASP C-terminal" evidence="12">
    <location>
        <begin position="391"/>
        <end position="627"/>
    </location>
</feature>
<evidence type="ECO:0000256" key="11">
    <source>
        <dbReference type="SAM" id="Phobius"/>
    </source>
</evidence>
<feature type="coiled-coil region" evidence="10">
    <location>
        <begin position="68"/>
        <end position="102"/>
    </location>
</feature>
<accession>A0A9W4TVS9</accession>
<evidence type="ECO:0000256" key="6">
    <source>
        <dbReference type="ARBA" id="ARBA00022989"/>
    </source>
</evidence>
<comment type="caution">
    <text evidence="14">The sequence shown here is derived from an EMBL/GenBank/DDBJ whole genome shotgun (WGS) entry which is preliminary data.</text>
</comment>
<evidence type="ECO:0000256" key="3">
    <source>
        <dbReference type="ARBA" id="ARBA00018691"/>
    </source>
</evidence>
<feature type="coiled-coil region" evidence="10">
    <location>
        <begin position="126"/>
        <end position="208"/>
    </location>
</feature>
<feature type="coiled-coil region" evidence="10">
    <location>
        <begin position="237"/>
        <end position="264"/>
    </location>
</feature>
<protein>
    <recommendedName>
        <fullName evidence="3">Protein CASP</fullName>
    </recommendedName>
</protein>
<evidence type="ECO:0000256" key="7">
    <source>
        <dbReference type="ARBA" id="ARBA00023034"/>
    </source>
</evidence>
<evidence type="ECO:0000313" key="15">
    <source>
        <dbReference type="Proteomes" id="UP001152885"/>
    </source>
</evidence>
<feature type="coiled-coil region" evidence="10">
    <location>
        <begin position="467"/>
        <end position="515"/>
    </location>
</feature>
<evidence type="ECO:0000256" key="1">
    <source>
        <dbReference type="ARBA" id="ARBA00004409"/>
    </source>
</evidence>
<evidence type="ECO:0000256" key="9">
    <source>
        <dbReference type="ARBA" id="ARBA00023136"/>
    </source>
</evidence>
<keyword evidence="8 10" id="KW-0175">Coiled coil</keyword>
<dbReference type="PANTHER" id="PTHR14043:SF2">
    <property type="entry name" value="HOMEOBOX PROTEIN CUT"/>
    <property type="match status" value="1"/>
</dbReference>
<sequence length="662" mass="76561">MSEEDNNNIKNTTQSSNLYTNVLQTWTEIDLPNLQKKLDEQGISIKEDQKASLLSRKNLATKTKEFKKLEDDEKINQLNKLLKLYQNEIDSLTNKNKSIESYFFGIYRLISEAPDPKPIIEMSLDSIIEMKNVQNLKNEINKLNEELINKADYEQLKQKLIQKENKLVTLSKSNSLLEEKEDDWSQKLQSANATILKLKKELDEARTTVEINKLQLNNQNSTADNSNSSPIILSRDIEFTKKRIFELEKKNEDLKIELSKSKNDNEIEIVKNDCFNKISEIESENSILIANLNQVRSKAKQESQEHSIKIESFNREISSMQQEISNLKKKLDSTSDYEEIKNELTLLRQIEFGEETNNNIDSVIINKNKQLTQELANYRSQHNDLNEKITQLTQQLESTNQELNNLRQLNEKLENDMADIQDVSHNNNRFSDNASIISNFTKITRLTRNGSLASLENNTKEDSNSILPIITKQRDRFREKNNELEEELRKQFNQINDFKRQINKLKKDNEELYERSRYLASIQTPGTRNLTTNAATGRKLLYPKPNSYDTDLENPYQKNYESKLHPIEQFRIKEQERISSRLSPIERLFISMTRAVLATRTTRMLFFGYCLGLHIIVMFVTIYSMSLHTSAIPEVGLNTSTGGAATNLAGSPDSLGKVIQPN</sequence>
<dbReference type="Proteomes" id="UP001152885">
    <property type="component" value="Unassembled WGS sequence"/>
</dbReference>
<evidence type="ECO:0000313" key="14">
    <source>
        <dbReference type="EMBL" id="CAI5756581.1"/>
    </source>
</evidence>
<keyword evidence="4" id="KW-0813">Transport</keyword>
<evidence type="ECO:0000259" key="12">
    <source>
        <dbReference type="Pfam" id="PF08172"/>
    </source>
</evidence>
<name>A0A9W4TVS9_9ASCO</name>
<feature type="domain" description="Cux N-terminal" evidence="13">
    <location>
        <begin position="15"/>
        <end position="126"/>
    </location>
</feature>
<keyword evidence="15" id="KW-1185">Reference proteome</keyword>
<dbReference type="AlphaFoldDB" id="A0A9W4TVS9"/>
<dbReference type="Pfam" id="PF25398">
    <property type="entry name" value="CUX1_N"/>
    <property type="match status" value="1"/>
</dbReference>
<feature type="transmembrane region" description="Helical" evidence="11">
    <location>
        <begin position="604"/>
        <end position="623"/>
    </location>
</feature>